<comment type="caution">
    <text evidence="2">The sequence shown here is derived from an EMBL/GenBank/DDBJ whole genome shotgun (WGS) entry which is preliminary data.</text>
</comment>
<evidence type="ECO:0000313" key="3">
    <source>
        <dbReference type="Proteomes" id="UP000297654"/>
    </source>
</evidence>
<reference evidence="2 3" key="1">
    <citation type="submission" date="2019-03" db="EMBL/GenBank/DDBJ databases">
        <title>Genomics of glacier-inhabiting Cryobacterium strains.</title>
        <authorList>
            <person name="Liu Q."/>
            <person name="Xin Y.-H."/>
        </authorList>
    </citation>
    <scope>NUCLEOTIDE SEQUENCE [LARGE SCALE GENOMIC DNA]</scope>
    <source>
        <strain evidence="2 3">Hh15</strain>
    </source>
</reference>
<feature type="domain" description="DUF6457" evidence="1">
    <location>
        <begin position="7"/>
        <end position="88"/>
    </location>
</feature>
<dbReference type="STRING" id="1424661.SAMN05216281_11415"/>
<dbReference type="Pfam" id="PF20058">
    <property type="entry name" value="DUF6457"/>
    <property type="match status" value="1"/>
</dbReference>
<proteinExistence type="predicted"/>
<evidence type="ECO:0000259" key="1">
    <source>
        <dbReference type="Pfam" id="PF20058"/>
    </source>
</evidence>
<dbReference type="AlphaFoldDB" id="A0A1H8JAZ8"/>
<sequence>MNRDESDDQILRQWTRRLSQALQILDLEVDNNLVLNVADEAAHAVSPMAAPITTFVVGYAAGFAAAQLALASQTAIVRAADVVIAVCRQPATESPDEGGWVNTAQ</sequence>
<dbReference type="EMBL" id="SOFF01000016">
    <property type="protein sequence ID" value="TFB92355.1"/>
    <property type="molecule type" value="Genomic_DNA"/>
</dbReference>
<accession>A0A1H8JAZ8</accession>
<keyword evidence="3" id="KW-1185">Reference proteome</keyword>
<organism evidence="2 3">
    <name type="scientific">Cryobacterium luteum</name>
    <dbReference type="NCBI Taxonomy" id="1424661"/>
    <lineage>
        <taxon>Bacteria</taxon>
        <taxon>Bacillati</taxon>
        <taxon>Actinomycetota</taxon>
        <taxon>Actinomycetes</taxon>
        <taxon>Micrococcales</taxon>
        <taxon>Microbacteriaceae</taxon>
        <taxon>Cryobacterium</taxon>
    </lineage>
</organism>
<gene>
    <name evidence="2" type="ORF">E3O10_04755</name>
</gene>
<dbReference type="InterPro" id="IPR045598">
    <property type="entry name" value="DUF6457"/>
</dbReference>
<name>A0A1H8JAZ8_9MICO</name>
<evidence type="ECO:0000313" key="2">
    <source>
        <dbReference type="EMBL" id="TFB92355.1"/>
    </source>
</evidence>
<protein>
    <recommendedName>
        <fullName evidence="1">DUF6457 domain-containing protein</fullName>
    </recommendedName>
</protein>
<dbReference type="RefSeq" id="WP_092111309.1">
    <property type="nucleotide sequence ID" value="NZ_FOCN01000014.1"/>
</dbReference>
<dbReference type="Proteomes" id="UP000297654">
    <property type="component" value="Unassembled WGS sequence"/>
</dbReference>